<accession>A0A1F5SBG5</accession>
<feature type="compositionally biased region" description="Basic and acidic residues" evidence="1">
    <location>
        <begin position="39"/>
        <end position="68"/>
    </location>
</feature>
<evidence type="ECO:0000256" key="1">
    <source>
        <dbReference type="SAM" id="MobiDB-lite"/>
    </source>
</evidence>
<feature type="region of interest" description="Disordered" evidence="1">
    <location>
        <begin position="25"/>
        <end position="115"/>
    </location>
</feature>
<protein>
    <submittedName>
        <fullName evidence="2">Uncharacterized protein</fullName>
    </submittedName>
</protein>
<evidence type="ECO:0000313" key="2">
    <source>
        <dbReference type="EMBL" id="OGF23936.1"/>
    </source>
</evidence>
<name>A0A1F5SBG5_9BACT</name>
<reference evidence="2 3" key="1">
    <citation type="journal article" date="2016" name="Nat. Commun.">
        <title>Thousands of microbial genomes shed light on interconnected biogeochemical processes in an aquifer system.</title>
        <authorList>
            <person name="Anantharaman K."/>
            <person name="Brown C.T."/>
            <person name="Hug L.A."/>
            <person name="Sharon I."/>
            <person name="Castelle C.J."/>
            <person name="Probst A.J."/>
            <person name="Thomas B.C."/>
            <person name="Singh A."/>
            <person name="Wilkins M.J."/>
            <person name="Karaoz U."/>
            <person name="Brodie E.L."/>
            <person name="Williams K.H."/>
            <person name="Hubbard S.S."/>
            <person name="Banfield J.F."/>
        </authorList>
    </citation>
    <scope>NUCLEOTIDE SEQUENCE [LARGE SCALE GENOMIC DNA]</scope>
</reference>
<organism evidence="2 3">
    <name type="scientific">Candidatus Falkowbacteria bacterium RIFCSPLOWO2_02_FULL_45_21</name>
    <dbReference type="NCBI Taxonomy" id="1797989"/>
    <lineage>
        <taxon>Bacteria</taxon>
        <taxon>Candidatus Falkowiibacteriota</taxon>
    </lineage>
</organism>
<feature type="compositionally biased region" description="Basic and acidic residues" evidence="1">
    <location>
        <begin position="75"/>
        <end position="97"/>
    </location>
</feature>
<gene>
    <name evidence="2" type="ORF">A3H66_03210</name>
</gene>
<dbReference type="AlphaFoldDB" id="A0A1F5SBG5"/>
<dbReference type="Proteomes" id="UP000178783">
    <property type="component" value="Unassembled WGS sequence"/>
</dbReference>
<sequence>MAQSGTNKELNDELDQEAQAMAAEILRKDKTGRIKKIKITAEQRRETSRKIGRTGEEAGEPDGKEKGGEGPGAESEAKTGDEKKLAEKLKEKEKGEADKEDDLGEKSRKRAGKRTNHWEATAAFKMERGEWKKTNAEEHAQIASAEFGKRAPRANAREFNRLATGKHVLNPLIGKMEYKLTDVGLIFLQSIDKVINQDNYLDYVL</sequence>
<comment type="caution">
    <text evidence="2">The sequence shown here is derived from an EMBL/GenBank/DDBJ whole genome shotgun (WGS) entry which is preliminary data.</text>
</comment>
<proteinExistence type="predicted"/>
<evidence type="ECO:0000313" key="3">
    <source>
        <dbReference type="Proteomes" id="UP000178783"/>
    </source>
</evidence>
<dbReference type="EMBL" id="MFFW01000043">
    <property type="protein sequence ID" value="OGF23936.1"/>
    <property type="molecule type" value="Genomic_DNA"/>
</dbReference>